<evidence type="ECO:0000313" key="1">
    <source>
        <dbReference type="EMBL" id="MBB4174934.1"/>
    </source>
</evidence>
<proteinExistence type="predicted"/>
<evidence type="ECO:0000313" key="2">
    <source>
        <dbReference type="Proteomes" id="UP000565745"/>
    </source>
</evidence>
<sequence length="102" mass="11106">MMCNACGFPTRPGHWTDAGADTAGDRLRLQMRRAKILNKILKGYGFSARPPGHGPGFALSSFSGRTTLLPDLEAVWIEAERQLGHPVDPLDPRFTGVAKETT</sequence>
<dbReference type="RefSeq" id="WP_241461330.1">
    <property type="nucleotide sequence ID" value="NZ_JACIFU010000003.1"/>
</dbReference>
<gene>
    <name evidence="1" type="ORF">GGR93_002722</name>
</gene>
<dbReference type="EMBL" id="JACIFU010000003">
    <property type="protein sequence ID" value="MBB4174934.1"/>
    <property type="molecule type" value="Genomic_DNA"/>
</dbReference>
<dbReference type="AlphaFoldDB" id="A0A7W6M9I9"/>
<organism evidence="1 2">
    <name type="scientific">Sulfitobacter noctilucicola</name>
    <dbReference type="NCBI Taxonomy" id="1342301"/>
    <lineage>
        <taxon>Bacteria</taxon>
        <taxon>Pseudomonadati</taxon>
        <taxon>Pseudomonadota</taxon>
        <taxon>Alphaproteobacteria</taxon>
        <taxon>Rhodobacterales</taxon>
        <taxon>Roseobacteraceae</taxon>
        <taxon>Sulfitobacter</taxon>
    </lineage>
</organism>
<comment type="caution">
    <text evidence="1">The sequence shown here is derived from an EMBL/GenBank/DDBJ whole genome shotgun (WGS) entry which is preliminary data.</text>
</comment>
<dbReference type="Proteomes" id="UP000565745">
    <property type="component" value="Unassembled WGS sequence"/>
</dbReference>
<protein>
    <submittedName>
        <fullName evidence="1">Uncharacterized protein</fullName>
    </submittedName>
</protein>
<accession>A0A7W6M9I9</accession>
<reference evidence="1 2" key="1">
    <citation type="submission" date="2020-08" db="EMBL/GenBank/DDBJ databases">
        <title>Genomic Encyclopedia of Type Strains, Phase IV (KMG-IV): sequencing the most valuable type-strain genomes for metagenomic binning, comparative biology and taxonomic classification.</title>
        <authorList>
            <person name="Goeker M."/>
        </authorList>
    </citation>
    <scope>NUCLEOTIDE SEQUENCE [LARGE SCALE GENOMIC DNA]</scope>
    <source>
        <strain evidence="1 2">DSM 101015</strain>
    </source>
</reference>
<keyword evidence="2" id="KW-1185">Reference proteome</keyword>
<name>A0A7W6M9I9_9RHOB</name>